<reference evidence="2" key="1">
    <citation type="submission" date="2023-10" db="EMBL/GenBank/DDBJ databases">
        <authorList>
            <person name="Chen Y."/>
            <person name="Shah S."/>
            <person name="Dougan E. K."/>
            <person name="Thang M."/>
            <person name="Chan C."/>
        </authorList>
    </citation>
    <scope>NUCLEOTIDE SEQUENCE [LARGE SCALE GENOMIC DNA]</scope>
</reference>
<comment type="caution">
    <text evidence="2">The sequence shown here is derived from an EMBL/GenBank/DDBJ whole genome shotgun (WGS) entry which is preliminary data.</text>
</comment>
<proteinExistence type="predicted"/>
<protein>
    <submittedName>
        <fullName evidence="2">Uncharacterized protein</fullName>
    </submittedName>
</protein>
<organism evidence="2 3">
    <name type="scientific">Prorocentrum cordatum</name>
    <dbReference type="NCBI Taxonomy" id="2364126"/>
    <lineage>
        <taxon>Eukaryota</taxon>
        <taxon>Sar</taxon>
        <taxon>Alveolata</taxon>
        <taxon>Dinophyceae</taxon>
        <taxon>Prorocentrales</taxon>
        <taxon>Prorocentraceae</taxon>
        <taxon>Prorocentrum</taxon>
    </lineage>
</organism>
<feature type="region of interest" description="Disordered" evidence="1">
    <location>
        <begin position="1"/>
        <end position="123"/>
    </location>
</feature>
<gene>
    <name evidence="2" type="ORF">PCOR1329_LOCUS27514</name>
</gene>
<dbReference type="Proteomes" id="UP001189429">
    <property type="component" value="Unassembled WGS sequence"/>
</dbReference>
<sequence length="608" mass="63881">MAEAERAAQAGREAAEAEHKAAESKRVERKAEAARVAEAERNAEAQRRKAEAERVAQAGREVAEAERKAEAKRVERKAEAARAAEAERNAQTHRQAEAQRKAEAERKVEAQREAEAELRAEAERKAKAEHVAEAAPASPARRRGGLGAGGAAGLLEEAAAVLGSVEPAGELRGEVCELLARLARGSRGGGHDLERWLRARAPQWLPRLDALAGQLESEAWAFEARAQQVDPEGVLDDARTVCSAAGPAVQRMQTELGAAAATRALTLKDELQQFASDAASGACRGGPLADPGLAEAASELWAGFGGSSEGYAAFVEEAAGAPCAGEALGAGAAWRRLLAEVEVALLLAHAGGQAAACIGLAQTQAQNGSSSGSPHLEDTVAKKLMMSVVLPPLQRRARYAAARVQWWLRRQAALALERMQGPDERLPSHLHSRCRAALCSRPVASLVEEAMDAAAAAASTRVLSDLDAVLAAGCLHPRLLLLPDTQPDQGPGGLQVAPQPSAKRRVLEEMLRRASAPASRAQTRALVAAGFRRLRTAVAGKAVGLALVAQAAFTGRLIDEAARGEGLGGGQAAALKAEHERLRVAAERAAYRAAALRRCQGWLRGLEA</sequence>
<evidence type="ECO:0000256" key="1">
    <source>
        <dbReference type="SAM" id="MobiDB-lite"/>
    </source>
</evidence>
<feature type="compositionally biased region" description="Basic and acidic residues" evidence="1">
    <location>
        <begin position="61"/>
        <end position="123"/>
    </location>
</feature>
<name>A0ABN9S8M5_9DINO</name>
<evidence type="ECO:0000313" key="2">
    <source>
        <dbReference type="EMBL" id="CAK0828233.1"/>
    </source>
</evidence>
<dbReference type="EMBL" id="CAUYUJ010010001">
    <property type="protein sequence ID" value="CAK0828233.1"/>
    <property type="molecule type" value="Genomic_DNA"/>
</dbReference>
<keyword evidence="3" id="KW-1185">Reference proteome</keyword>
<accession>A0ABN9S8M5</accession>
<evidence type="ECO:0000313" key="3">
    <source>
        <dbReference type="Proteomes" id="UP001189429"/>
    </source>
</evidence>
<feature type="compositionally biased region" description="Basic and acidic residues" evidence="1">
    <location>
        <begin position="13"/>
        <end position="54"/>
    </location>
</feature>